<accession>X0Y782</accession>
<gene>
    <name evidence="2" type="ORF">S01H1_82720</name>
</gene>
<sequence>VGLKYICFKSFHLALDSTPEQIKEVVAKVKKAGLILYGGGVISMNKEPAVHRAFEYAKAAGMKVIVGVPAPELLPLVDKKVRQYDIKVAIHNHGPGDKTYPTPASAYEKIKNLDKRIGLCMDIGHTKRYGVNPSVSAEKHADRLLDVHIKDVTEATAKGHGIEAGRGVIDIPRFLRTLIKIKYAGIVS</sequence>
<dbReference type="AlphaFoldDB" id="X0Y782"/>
<evidence type="ECO:0000259" key="1">
    <source>
        <dbReference type="Pfam" id="PF01261"/>
    </source>
</evidence>
<dbReference type="InterPro" id="IPR050312">
    <property type="entry name" value="IolE/XylAMocC-like"/>
</dbReference>
<reference evidence="2" key="1">
    <citation type="journal article" date="2014" name="Front. Microbiol.">
        <title>High frequency of phylogenetically diverse reductive dehalogenase-homologous genes in deep subseafloor sedimentary metagenomes.</title>
        <authorList>
            <person name="Kawai M."/>
            <person name="Futagami T."/>
            <person name="Toyoda A."/>
            <person name="Takaki Y."/>
            <person name="Nishi S."/>
            <person name="Hori S."/>
            <person name="Arai W."/>
            <person name="Tsubouchi T."/>
            <person name="Morono Y."/>
            <person name="Uchiyama I."/>
            <person name="Ito T."/>
            <person name="Fujiyama A."/>
            <person name="Inagaki F."/>
            <person name="Takami H."/>
        </authorList>
    </citation>
    <scope>NUCLEOTIDE SEQUENCE</scope>
    <source>
        <strain evidence="2">Expedition CK06-06</strain>
    </source>
</reference>
<comment type="caution">
    <text evidence="2">The sequence shown here is derived from an EMBL/GenBank/DDBJ whole genome shotgun (WGS) entry which is preliminary data.</text>
</comment>
<feature type="domain" description="Xylose isomerase-like TIM barrel" evidence="1">
    <location>
        <begin position="51"/>
        <end position="188"/>
    </location>
</feature>
<protein>
    <recommendedName>
        <fullName evidence="1">Xylose isomerase-like TIM barrel domain-containing protein</fullName>
    </recommendedName>
</protein>
<dbReference type="PANTHER" id="PTHR12110">
    <property type="entry name" value="HYDROXYPYRUVATE ISOMERASE"/>
    <property type="match status" value="1"/>
</dbReference>
<name>X0Y782_9ZZZZ</name>
<evidence type="ECO:0000313" key="2">
    <source>
        <dbReference type="EMBL" id="GAG51615.1"/>
    </source>
</evidence>
<feature type="non-terminal residue" evidence="2">
    <location>
        <position position="188"/>
    </location>
</feature>
<organism evidence="2">
    <name type="scientific">marine sediment metagenome</name>
    <dbReference type="NCBI Taxonomy" id="412755"/>
    <lineage>
        <taxon>unclassified sequences</taxon>
        <taxon>metagenomes</taxon>
        <taxon>ecological metagenomes</taxon>
    </lineage>
</organism>
<dbReference type="Pfam" id="PF01261">
    <property type="entry name" value="AP_endonuc_2"/>
    <property type="match status" value="1"/>
</dbReference>
<dbReference type="PANTHER" id="PTHR12110:SF41">
    <property type="entry name" value="INOSOSE DEHYDRATASE"/>
    <property type="match status" value="1"/>
</dbReference>
<dbReference type="InterPro" id="IPR013022">
    <property type="entry name" value="Xyl_isomerase-like_TIM-brl"/>
</dbReference>
<dbReference type="EMBL" id="BARS01056110">
    <property type="protein sequence ID" value="GAG51615.1"/>
    <property type="molecule type" value="Genomic_DNA"/>
</dbReference>
<dbReference type="SUPFAM" id="SSF51658">
    <property type="entry name" value="Xylose isomerase-like"/>
    <property type="match status" value="1"/>
</dbReference>
<feature type="non-terminal residue" evidence="2">
    <location>
        <position position="1"/>
    </location>
</feature>
<dbReference type="Gene3D" id="3.20.20.150">
    <property type="entry name" value="Divalent-metal-dependent TIM barrel enzymes"/>
    <property type="match status" value="1"/>
</dbReference>
<dbReference type="InterPro" id="IPR036237">
    <property type="entry name" value="Xyl_isomerase-like_sf"/>
</dbReference>
<proteinExistence type="predicted"/>